<dbReference type="Gene3D" id="2.170.270.10">
    <property type="entry name" value="SET domain"/>
    <property type="match status" value="1"/>
</dbReference>
<sequence>MGEVDTTDHSVEQLNTLFTRLGVTCKVERTHDKGKHVLATASIPKQTDLFEEAPIVSWPSRGFLTLNVPFCLHCLRRKGDRVGLETGDKGLEWRSCDVCGSFFCSDSCVSTAKMSHKVLCGTLRDLREDVDGCSSEKGDRGCRSITKESLANCVAWVVGRIAESIKQRKFSGRMLEDSHRDSTNSLSRQLFHVVTASFNRFVDAPKGTEFGDIDPKCWFDDIRKLLKRPCCQTLVGAALPPVSSDASWALEIVDGLLREETLNTFLGILALNSQGLNGFVIDPPVNGDTSSHSSIEWVLKGGGIYSLQSNFNHSCQPNVAVFTECGTHDITLRTLRDVQAGEELTISYIPVENTNRAERHKMLEGYFFTCQCALCEYEKNLVDTPTA</sequence>
<dbReference type="AlphaFoldDB" id="G0URM4"/>
<name>G0URM4_TRYCI</name>
<reference evidence="2" key="1">
    <citation type="journal article" date="2012" name="Proc. Natl. Acad. Sci. U.S.A.">
        <title>Antigenic diversity is generated by distinct evolutionary mechanisms in African trypanosome species.</title>
        <authorList>
            <person name="Jackson A.P."/>
            <person name="Berry A."/>
            <person name="Aslett M."/>
            <person name="Allison H.C."/>
            <person name="Burton P."/>
            <person name="Vavrova-Anderson J."/>
            <person name="Brown R."/>
            <person name="Browne H."/>
            <person name="Corton N."/>
            <person name="Hauser H."/>
            <person name="Gamble J."/>
            <person name="Gilderthorp R."/>
            <person name="Marcello L."/>
            <person name="McQuillan J."/>
            <person name="Otto T.D."/>
            <person name="Quail M.A."/>
            <person name="Sanders M.J."/>
            <person name="van Tonder A."/>
            <person name="Ginger M.L."/>
            <person name="Field M.C."/>
            <person name="Barry J.D."/>
            <person name="Hertz-Fowler C."/>
            <person name="Berriman M."/>
        </authorList>
    </citation>
    <scope>NUCLEOTIDE SEQUENCE</scope>
    <source>
        <strain evidence="2">IL3000</strain>
    </source>
</reference>
<dbReference type="Pfam" id="PF00856">
    <property type="entry name" value="SET"/>
    <property type="match status" value="1"/>
</dbReference>
<evidence type="ECO:0000259" key="1">
    <source>
        <dbReference type="PROSITE" id="PS50280"/>
    </source>
</evidence>
<dbReference type="PANTHER" id="PTHR12197:SF251">
    <property type="entry name" value="EG:BACR7C10.4 PROTEIN"/>
    <property type="match status" value="1"/>
</dbReference>
<organism evidence="2">
    <name type="scientific">Trypanosoma congolense (strain IL3000)</name>
    <dbReference type="NCBI Taxonomy" id="1068625"/>
    <lineage>
        <taxon>Eukaryota</taxon>
        <taxon>Discoba</taxon>
        <taxon>Euglenozoa</taxon>
        <taxon>Kinetoplastea</taxon>
        <taxon>Metakinetoplastina</taxon>
        <taxon>Trypanosomatida</taxon>
        <taxon>Trypanosomatidae</taxon>
        <taxon>Trypanosoma</taxon>
        <taxon>Nannomonas</taxon>
    </lineage>
</organism>
<dbReference type="SMART" id="SM00317">
    <property type="entry name" value="SET"/>
    <property type="match status" value="1"/>
</dbReference>
<dbReference type="EMBL" id="HE575321">
    <property type="protein sequence ID" value="CCC92036.1"/>
    <property type="molecule type" value="Genomic_DNA"/>
</dbReference>
<dbReference type="InterPro" id="IPR050869">
    <property type="entry name" value="H3K4_H4K5_MeTrfase"/>
</dbReference>
<dbReference type="SUPFAM" id="SSF82199">
    <property type="entry name" value="SET domain"/>
    <property type="match status" value="1"/>
</dbReference>
<dbReference type="PROSITE" id="PS50280">
    <property type="entry name" value="SET"/>
    <property type="match status" value="1"/>
</dbReference>
<proteinExistence type="predicted"/>
<evidence type="ECO:0000313" key="2">
    <source>
        <dbReference type="EMBL" id="CCC92036.1"/>
    </source>
</evidence>
<dbReference type="VEuPathDB" id="TriTrypDB:TcIL3000_8_2550"/>
<feature type="domain" description="SET" evidence="1">
    <location>
        <begin position="23"/>
        <end position="349"/>
    </location>
</feature>
<dbReference type="InterPro" id="IPR001214">
    <property type="entry name" value="SET_dom"/>
</dbReference>
<accession>G0URM4</accession>
<dbReference type="InterPro" id="IPR046341">
    <property type="entry name" value="SET_dom_sf"/>
</dbReference>
<dbReference type="CDD" id="cd20071">
    <property type="entry name" value="SET_SMYD"/>
    <property type="match status" value="1"/>
</dbReference>
<protein>
    <recommendedName>
        <fullName evidence="1">SET domain-containing protein</fullName>
    </recommendedName>
</protein>
<dbReference type="PANTHER" id="PTHR12197">
    <property type="entry name" value="HISTONE-LYSINE N-METHYLTRANSFERASE SMYD"/>
    <property type="match status" value="1"/>
</dbReference>
<dbReference type="GO" id="GO:0005634">
    <property type="term" value="C:nucleus"/>
    <property type="evidence" value="ECO:0007669"/>
    <property type="project" value="TreeGrafter"/>
</dbReference>
<gene>
    <name evidence="2" type="ORF">TCIL3000_8_2550</name>
</gene>